<feature type="disulfide bond" evidence="15">
    <location>
        <begin position="51"/>
        <end position="56"/>
    </location>
</feature>
<dbReference type="PANTHER" id="PTHR31388:SF115">
    <property type="entry name" value="PEROXIDASE 5"/>
    <property type="match status" value="1"/>
</dbReference>
<dbReference type="GO" id="GO:0140825">
    <property type="term" value="F:lactoperoxidase activity"/>
    <property type="evidence" value="ECO:0007669"/>
    <property type="project" value="UniProtKB-EC"/>
</dbReference>
<comment type="cofactor">
    <cofactor evidence="13 16">
        <name>heme b</name>
        <dbReference type="ChEBI" id="CHEBI:60344"/>
    </cofactor>
    <text evidence="13 16">Binds 1 heme b (iron(II)-protoporphyrin IX) group per subunit.</text>
</comment>
<dbReference type="EMBL" id="JBBNAE010000006">
    <property type="protein sequence ID" value="KAK9115672.1"/>
    <property type="molecule type" value="Genomic_DNA"/>
</dbReference>
<feature type="binding site" evidence="13">
    <location>
        <position position="53"/>
    </location>
    <ligand>
        <name>Ca(2+)</name>
        <dbReference type="ChEBI" id="CHEBI:29108"/>
        <label>1</label>
    </ligand>
</feature>
<comment type="function">
    <text evidence="16">Removal of H(2)O(2), oxidation of toxic reductants, biosynthesis and degradation of lignin, suberization, auxin catabolism, response to environmental stresses such as wounding, pathogen attack and oxidative stress.</text>
</comment>
<feature type="disulfide bond" evidence="15">
    <location>
        <begin position="183"/>
        <end position="209"/>
    </location>
</feature>
<feature type="binding site" evidence="12">
    <location>
        <position position="146"/>
    </location>
    <ligand>
        <name>substrate</name>
    </ligand>
</feature>
<feature type="disulfide bond" evidence="15">
    <location>
        <begin position="18"/>
        <end position="98"/>
    </location>
</feature>
<dbReference type="InterPro" id="IPR010255">
    <property type="entry name" value="Haem_peroxidase_sf"/>
</dbReference>
<comment type="cofactor">
    <cofactor evidence="13 16">
        <name>Ca(2+)</name>
        <dbReference type="ChEBI" id="CHEBI:29108"/>
    </cofactor>
    <text evidence="13 16">Binds 2 calcium ions per subunit.</text>
</comment>
<feature type="domain" description="Plant heme peroxidase family profile" evidence="17">
    <location>
        <begin position="8"/>
        <end position="303"/>
    </location>
</feature>
<feature type="binding site" evidence="13">
    <location>
        <position position="55"/>
    </location>
    <ligand>
        <name>Ca(2+)</name>
        <dbReference type="ChEBI" id="CHEBI:29108"/>
        <label>1</label>
    </ligand>
</feature>
<dbReference type="InterPro" id="IPR019793">
    <property type="entry name" value="Peroxidases_heam-ligand_BS"/>
</dbReference>
<feature type="binding site" evidence="13">
    <location>
        <position position="222"/>
    </location>
    <ligand>
        <name>Ca(2+)</name>
        <dbReference type="ChEBI" id="CHEBI:29108"/>
        <label>2</label>
    </ligand>
</feature>
<evidence type="ECO:0000256" key="11">
    <source>
        <dbReference type="PIRSR" id="PIRSR600823-1"/>
    </source>
</evidence>
<keyword evidence="5 13" id="KW-0479">Metal-binding</keyword>
<dbReference type="GO" id="GO:0020037">
    <property type="term" value="F:heme binding"/>
    <property type="evidence" value="ECO:0007669"/>
    <property type="project" value="UniProtKB-UniRule"/>
</dbReference>
<evidence type="ECO:0000256" key="13">
    <source>
        <dbReference type="PIRSR" id="PIRSR600823-3"/>
    </source>
</evidence>
<organism evidence="18 19">
    <name type="scientific">Stephania japonica</name>
    <dbReference type="NCBI Taxonomy" id="461633"/>
    <lineage>
        <taxon>Eukaryota</taxon>
        <taxon>Viridiplantae</taxon>
        <taxon>Streptophyta</taxon>
        <taxon>Embryophyta</taxon>
        <taxon>Tracheophyta</taxon>
        <taxon>Spermatophyta</taxon>
        <taxon>Magnoliopsida</taxon>
        <taxon>Ranunculales</taxon>
        <taxon>Menispermaceae</taxon>
        <taxon>Menispermoideae</taxon>
        <taxon>Cissampelideae</taxon>
        <taxon>Stephania</taxon>
    </lineage>
</organism>
<feature type="binding site" evidence="13">
    <location>
        <position position="50"/>
    </location>
    <ligand>
        <name>Ca(2+)</name>
        <dbReference type="ChEBI" id="CHEBI:29108"/>
        <label>1</label>
    </ligand>
</feature>
<gene>
    <name evidence="18" type="ORF">Sjap_014619</name>
</gene>
<evidence type="ECO:0000256" key="6">
    <source>
        <dbReference type="ARBA" id="ARBA00022837"/>
    </source>
</evidence>
<keyword evidence="4 16" id="KW-0349">Heme</keyword>
<feature type="binding site" evidence="13">
    <location>
        <position position="225"/>
    </location>
    <ligand>
        <name>Ca(2+)</name>
        <dbReference type="ChEBI" id="CHEBI:29108"/>
        <label>2</label>
    </ligand>
</feature>
<keyword evidence="16" id="KW-0964">Secreted</keyword>
<dbReference type="GO" id="GO:0046872">
    <property type="term" value="F:metal ion binding"/>
    <property type="evidence" value="ECO:0007669"/>
    <property type="project" value="UniProtKB-UniRule"/>
</dbReference>
<proteinExistence type="inferred from homology"/>
<dbReference type="Gene3D" id="1.10.420.10">
    <property type="entry name" value="Peroxidase, domain 2"/>
    <property type="match status" value="1"/>
</dbReference>
<comment type="similarity">
    <text evidence="2">Belongs to the peroxidase family. Ascorbate peroxidase subfamily.</text>
</comment>
<keyword evidence="3 16" id="KW-0575">Peroxidase</keyword>
<evidence type="ECO:0000313" key="18">
    <source>
        <dbReference type="EMBL" id="KAK9115672.1"/>
    </source>
</evidence>
<feature type="active site" description="Proton acceptor" evidence="11">
    <location>
        <position position="49"/>
    </location>
</feature>
<comment type="similarity">
    <text evidence="16">Belongs to the peroxidase family. Classical plant (class III) peroxidase subfamily.</text>
</comment>
<dbReference type="InterPro" id="IPR019794">
    <property type="entry name" value="Peroxidases_AS"/>
</dbReference>
<dbReference type="GO" id="GO:0042744">
    <property type="term" value="P:hydrogen peroxide catabolic process"/>
    <property type="evidence" value="ECO:0007669"/>
    <property type="project" value="UniProtKB-KW"/>
</dbReference>
<evidence type="ECO:0000256" key="16">
    <source>
        <dbReference type="RuleBase" id="RU362060"/>
    </source>
</evidence>
<sequence>MVACQANPLTPSFYDKSCPRALPTIRNVINGVVSKDRSMAASLMRLHFHDCFVQGCDASLLLADSPKIQSEQNAFQNFRSLRGFEIIDAVKSEVEKACPGVVSCADILAVVARDATVAVGGPTWNVKLGRRDSTTASQKLAEQNLPTFKDDLNVMLDNFKRKGLNAREMVALSGSHTIGQAHCATFRYRLYTNVTKAESNFKRDRMQVCPISGGEGNTAPLDYVTPNEFDTNYFKVLMENKGILHTDQVLYNGGSTDALVVEYSKDKQTFFNDFASAMVKMGDIGPLLTGSKGQIRKICRVPN</sequence>
<dbReference type="PROSITE" id="PS50873">
    <property type="entry name" value="PEROXIDASE_4"/>
    <property type="match status" value="1"/>
</dbReference>
<evidence type="ECO:0000259" key="17">
    <source>
        <dbReference type="PROSITE" id="PS50873"/>
    </source>
</evidence>
<evidence type="ECO:0000256" key="14">
    <source>
        <dbReference type="PIRSR" id="PIRSR600823-4"/>
    </source>
</evidence>
<dbReference type="EC" id="1.11.1.7" evidence="16"/>
<evidence type="ECO:0000256" key="8">
    <source>
        <dbReference type="ARBA" id="ARBA00023004"/>
    </source>
</evidence>
<dbReference type="PANTHER" id="PTHR31388">
    <property type="entry name" value="PEROXIDASE 72-RELATED"/>
    <property type="match status" value="1"/>
</dbReference>
<keyword evidence="8 13" id="KW-0408">Iron</keyword>
<feature type="binding site" evidence="13">
    <location>
        <position position="71"/>
    </location>
    <ligand>
        <name>Ca(2+)</name>
        <dbReference type="ChEBI" id="CHEBI:29108"/>
        <label>1</label>
    </ligand>
</feature>
<dbReference type="SUPFAM" id="SSF48113">
    <property type="entry name" value="Heme-dependent peroxidases"/>
    <property type="match status" value="1"/>
</dbReference>
<feature type="disulfide bond" evidence="15">
    <location>
        <begin position="104"/>
        <end position="299"/>
    </location>
</feature>
<dbReference type="Pfam" id="PF00141">
    <property type="entry name" value="peroxidase"/>
    <property type="match status" value="1"/>
</dbReference>
<keyword evidence="10" id="KW-0325">Glycoprotein</keyword>
<dbReference type="FunFam" id="1.10.420.10:FF:000001">
    <property type="entry name" value="Peroxidase"/>
    <property type="match status" value="1"/>
</dbReference>
<dbReference type="Gene3D" id="1.10.520.10">
    <property type="match status" value="1"/>
</dbReference>
<protein>
    <recommendedName>
        <fullName evidence="16">Peroxidase</fullName>
        <ecNumber evidence="16">1.11.1.7</ecNumber>
    </recommendedName>
</protein>
<dbReference type="GO" id="GO:0005576">
    <property type="term" value="C:extracellular region"/>
    <property type="evidence" value="ECO:0007669"/>
    <property type="project" value="UniProtKB-SubCell"/>
</dbReference>
<evidence type="ECO:0000256" key="4">
    <source>
        <dbReference type="ARBA" id="ARBA00022617"/>
    </source>
</evidence>
<comment type="catalytic activity">
    <reaction evidence="1 16">
        <text>2 a phenolic donor + H2O2 = 2 a phenolic radical donor + 2 H2O</text>
        <dbReference type="Rhea" id="RHEA:56136"/>
        <dbReference type="ChEBI" id="CHEBI:15377"/>
        <dbReference type="ChEBI" id="CHEBI:16240"/>
        <dbReference type="ChEBI" id="CHEBI:139520"/>
        <dbReference type="ChEBI" id="CHEBI:139521"/>
        <dbReference type="EC" id="1.11.1.7"/>
    </reaction>
</comment>
<keyword evidence="7 16" id="KW-0560">Oxidoreductase</keyword>
<dbReference type="FunFam" id="1.10.520.10:FF:000009">
    <property type="entry name" value="Peroxidase"/>
    <property type="match status" value="1"/>
</dbReference>
<dbReference type="PROSITE" id="PS00435">
    <property type="entry name" value="PEROXIDASE_1"/>
    <property type="match status" value="1"/>
</dbReference>
<name>A0AAP0NQ49_9MAGN</name>
<keyword evidence="9 15" id="KW-1015">Disulfide bond</keyword>
<dbReference type="CDD" id="cd00693">
    <property type="entry name" value="secretory_peroxidase"/>
    <property type="match status" value="1"/>
</dbReference>
<keyword evidence="16" id="KW-0376">Hydrogen peroxide</keyword>
<feature type="binding site" evidence="13">
    <location>
        <position position="177"/>
    </location>
    <ligand>
        <name>Ca(2+)</name>
        <dbReference type="ChEBI" id="CHEBI:29108"/>
        <label>2</label>
    </ligand>
</feature>
<dbReference type="InterPro" id="IPR002016">
    <property type="entry name" value="Haem_peroxidase"/>
</dbReference>
<feature type="binding site" description="axial binding residue" evidence="13">
    <location>
        <position position="176"/>
    </location>
    <ligand>
        <name>heme b</name>
        <dbReference type="ChEBI" id="CHEBI:60344"/>
    </ligand>
    <ligandPart>
        <name>Fe</name>
        <dbReference type="ChEBI" id="CHEBI:18248"/>
    </ligandPart>
</feature>
<reference evidence="18 19" key="1">
    <citation type="submission" date="2024-01" db="EMBL/GenBank/DDBJ databases">
        <title>Genome assemblies of Stephania.</title>
        <authorList>
            <person name="Yang L."/>
        </authorList>
    </citation>
    <scope>NUCLEOTIDE SEQUENCE [LARGE SCALE GENOMIC DNA]</scope>
    <source>
        <strain evidence="18">QJT</strain>
        <tissue evidence="18">Leaf</tissue>
    </source>
</reference>
<dbReference type="InterPro" id="IPR000823">
    <property type="entry name" value="Peroxidase_pln"/>
</dbReference>
<evidence type="ECO:0000256" key="2">
    <source>
        <dbReference type="ARBA" id="ARBA00006873"/>
    </source>
</evidence>
<feature type="binding site" evidence="13">
    <location>
        <position position="230"/>
    </location>
    <ligand>
        <name>Ca(2+)</name>
        <dbReference type="ChEBI" id="CHEBI:29108"/>
        <label>2</label>
    </ligand>
</feature>
<dbReference type="InterPro" id="IPR033905">
    <property type="entry name" value="Secretory_peroxidase"/>
</dbReference>
<dbReference type="PROSITE" id="PS00436">
    <property type="entry name" value="PEROXIDASE_2"/>
    <property type="match status" value="1"/>
</dbReference>
<evidence type="ECO:0000256" key="12">
    <source>
        <dbReference type="PIRSR" id="PIRSR600823-2"/>
    </source>
</evidence>
<comment type="caution">
    <text evidence="18">The sequence shown here is derived from an EMBL/GenBank/DDBJ whole genome shotgun (WGS) entry which is preliminary data.</text>
</comment>
<evidence type="ECO:0000256" key="3">
    <source>
        <dbReference type="ARBA" id="ARBA00022559"/>
    </source>
</evidence>
<dbReference type="Proteomes" id="UP001417504">
    <property type="component" value="Unassembled WGS sequence"/>
</dbReference>
<dbReference type="GO" id="GO:0006979">
    <property type="term" value="P:response to oxidative stress"/>
    <property type="evidence" value="ECO:0007669"/>
    <property type="project" value="UniProtKB-UniRule"/>
</dbReference>
<accession>A0AAP0NQ49</accession>
<dbReference type="PRINTS" id="PR00461">
    <property type="entry name" value="PLPEROXIDASE"/>
</dbReference>
<evidence type="ECO:0000256" key="1">
    <source>
        <dbReference type="ARBA" id="ARBA00000189"/>
    </source>
</evidence>
<evidence type="ECO:0000256" key="15">
    <source>
        <dbReference type="PIRSR" id="PIRSR600823-5"/>
    </source>
</evidence>
<evidence type="ECO:0000256" key="10">
    <source>
        <dbReference type="ARBA" id="ARBA00023180"/>
    </source>
</evidence>
<feature type="site" description="Transition state stabilizer" evidence="14">
    <location>
        <position position="45"/>
    </location>
</feature>
<keyword evidence="19" id="KW-1185">Reference proteome</keyword>
<evidence type="ECO:0000256" key="5">
    <source>
        <dbReference type="ARBA" id="ARBA00022723"/>
    </source>
</evidence>
<evidence type="ECO:0000313" key="19">
    <source>
        <dbReference type="Proteomes" id="UP001417504"/>
    </source>
</evidence>
<evidence type="ECO:0000256" key="9">
    <source>
        <dbReference type="ARBA" id="ARBA00023157"/>
    </source>
</evidence>
<feature type="binding site" evidence="13">
    <location>
        <position position="59"/>
    </location>
    <ligand>
        <name>Ca(2+)</name>
        <dbReference type="ChEBI" id="CHEBI:29108"/>
        <label>1</label>
    </ligand>
</feature>
<evidence type="ECO:0000256" key="7">
    <source>
        <dbReference type="ARBA" id="ARBA00023002"/>
    </source>
</evidence>
<comment type="subcellular location">
    <subcellularLocation>
        <location evidence="16">Secreted</location>
    </subcellularLocation>
</comment>
<dbReference type="PRINTS" id="PR00458">
    <property type="entry name" value="PEROXIDASE"/>
</dbReference>
<feature type="binding site" evidence="13">
    <location>
        <position position="57"/>
    </location>
    <ligand>
        <name>Ca(2+)</name>
        <dbReference type="ChEBI" id="CHEBI:29108"/>
        <label>1</label>
    </ligand>
</feature>
<dbReference type="AlphaFoldDB" id="A0AAP0NQ49"/>
<keyword evidence="6 13" id="KW-0106">Calcium</keyword>